<keyword evidence="15" id="KW-0326">Glycosidase</keyword>
<dbReference type="AlphaFoldDB" id="A0AAE1KP16"/>
<dbReference type="GO" id="GO:0019104">
    <property type="term" value="F:DNA N-glycosylase activity"/>
    <property type="evidence" value="ECO:0007669"/>
    <property type="project" value="TreeGrafter"/>
</dbReference>
<feature type="compositionally biased region" description="Polar residues" evidence="20">
    <location>
        <begin position="523"/>
        <end position="541"/>
    </location>
</feature>
<feature type="domain" description="RanBP2-type" evidence="21">
    <location>
        <begin position="411"/>
        <end position="430"/>
    </location>
</feature>
<dbReference type="InterPro" id="IPR010979">
    <property type="entry name" value="Ribosomal_uS13-like_H2TH"/>
</dbReference>
<evidence type="ECO:0000256" key="19">
    <source>
        <dbReference type="ARBA" id="ARBA00083341"/>
    </source>
</evidence>
<sequence length="686" mass="77360">MVAKKMNNLRSAFRKEHKKDISSLRSGASADDIYQPSVWYYEQLLFLQDQETPRQSVTNVMIMFAHHALLQEHLRQLEQVEEVRIPRVIPRDRANPFRYHTEEDFVKRYRLPKNAVQDLIEAIEPHAPRPNNDRGCSIPLFLQMLVTLRYLATGSFQLSVADCVDMAVSPVCRCVGRISQLIAYLAPDYIKFPTPAEGHRLAQKYFSVPGYHDLKLKIILSIMLMKDELVIGWRMLEACRSSAECVQKYSELIDVDICSPTFDSKKATQSILDQPDRLVCDVLLDQLVLPGVGNIIKNEALFNAGINPNSKVSQLSEDLVALLVMMNRDFTKIFYKCRKEGTSLSKFLNVYKKQKCVECRGKLIQTKIGEYERLTFWCRSCQTNTQKSHTRLPKRSSLLGWVIGAKDQVAWSCGTCTLVNKPANNKCSVCLTPRQPHSSHTQGWSATPQHSHVQFPYPISPGVSLPCTNSLTTKQHSSPTSLTALSHSSPSSLTTHSLPSPPSFGSSSTLSTPASPSYSSPGVSQTPQQGQKHLETTESPLCTTGRRYKFRKLGVTFHENQSDPIPTQARDLLIQEPGSSCQPTTAATSKEYEERSGVVLCGHRESAKKFRVVKDNENKGRIFYTCGKPAATQCNFFMWGDEHHPLCGHGKRCLIRTVLKQNSNNGRQFYCCPLSKKKQCDFFQWV</sequence>
<evidence type="ECO:0000256" key="12">
    <source>
        <dbReference type="ARBA" id="ARBA00023239"/>
    </source>
</evidence>
<evidence type="ECO:0000259" key="21">
    <source>
        <dbReference type="PROSITE" id="PS01358"/>
    </source>
</evidence>
<dbReference type="InterPro" id="IPR010666">
    <property type="entry name" value="Znf_GRF"/>
</dbReference>
<dbReference type="Pfam" id="PF06831">
    <property type="entry name" value="H2TH"/>
    <property type="match status" value="1"/>
</dbReference>
<dbReference type="Gene3D" id="1.10.8.50">
    <property type="match status" value="1"/>
</dbReference>
<evidence type="ECO:0000256" key="7">
    <source>
        <dbReference type="ARBA" id="ARBA00022771"/>
    </source>
</evidence>
<dbReference type="GO" id="GO:0003906">
    <property type="term" value="F:DNA-(apurinic or apyrimidinic site) endonuclease activity"/>
    <property type="evidence" value="ECO:0007669"/>
    <property type="project" value="InterPro"/>
</dbReference>
<dbReference type="GO" id="GO:0008270">
    <property type="term" value="F:zinc ion binding"/>
    <property type="evidence" value="ECO:0007669"/>
    <property type="project" value="UniProtKB-KW"/>
</dbReference>
<evidence type="ECO:0000256" key="13">
    <source>
        <dbReference type="ARBA" id="ARBA00023242"/>
    </source>
</evidence>
<evidence type="ECO:0000256" key="9">
    <source>
        <dbReference type="ARBA" id="ARBA00022833"/>
    </source>
</evidence>
<evidence type="ECO:0000256" key="3">
    <source>
        <dbReference type="ARBA" id="ARBA00022454"/>
    </source>
</evidence>
<dbReference type="InterPro" id="IPR006578">
    <property type="entry name" value="MADF-dom"/>
</dbReference>
<dbReference type="InterPro" id="IPR015886">
    <property type="entry name" value="H2TH_FPG"/>
</dbReference>
<keyword evidence="8" id="KW-0378">Hydrolase</keyword>
<dbReference type="InterPro" id="IPR036443">
    <property type="entry name" value="Znf_RanBP2_sf"/>
</dbReference>
<dbReference type="Proteomes" id="UP001286313">
    <property type="component" value="Unassembled WGS sequence"/>
</dbReference>
<dbReference type="PANTHER" id="PTHR22993:SF10">
    <property type="entry name" value="ENDONUCLEASE 8-LIKE 3"/>
    <property type="match status" value="1"/>
</dbReference>
<evidence type="ECO:0000256" key="6">
    <source>
        <dbReference type="ARBA" id="ARBA00022763"/>
    </source>
</evidence>
<evidence type="ECO:0000256" key="11">
    <source>
        <dbReference type="ARBA" id="ARBA00023204"/>
    </source>
</evidence>
<feature type="compositionally biased region" description="Low complexity" evidence="20">
    <location>
        <begin position="476"/>
        <end position="522"/>
    </location>
</feature>
<proteinExistence type="predicted"/>
<keyword evidence="12" id="KW-0456">Lyase</keyword>
<accession>A0AAE1KP16</accession>
<dbReference type="FunFam" id="1.10.8.50:FF:000008">
    <property type="entry name" value="Nei-like DNA glycosylase 3"/>
    <property type="match status" value="1"/>
</dbReference>
<organism evidence="22 23">
    <name type="scientific">Petrolisthes cinctipes</name>
    <name type="common">Flat porcelain crab</name>
    <dbReference type="NCBI Taxonomy" id="88211"/>
    <lineage>
        <taxon>Eukaryota</taxon>
        <taxon>Metazoa</taxon>
        <taxon>Ecdysozoa</taxon>
        <taxon>Arthropoda</taxon>
        <taxon>Crustacea</taxon>
        <taxon>Multicrustacea</taxon>
        <taxon>Malacostraca</taxon>
        <taxon>Eumalacostraca</taxon>
        <taxon>Eucarida</taxon>
        <taxon>Decapoda</taxon>
        <taxon>Pleocyemata</taxon>
        <taxon>Anomura</taxon>
        <taxon>Galatheoidea</taxon>
        <taxon>Porcellanidae</taxon>
        <taxon>Petrolisthes</taxon>
    </lineage>
</organism>
<evidence type="ECO:0000256" key="1">
    <source>
        <dbReference type="ARBA" id="ARBA00004123"/>
    </source>
</evidence>
<dbReference type="SMART" id="SM01232">
    <property type="entry name" value="H2TH"/>
    <property type="match status" value="1"/>
</dbReference>
<keyword evidence="5" id="KW-0677">Repeat</keyword>
<evidence type="ECO:0000313" key="22">
    <source>
        <dbReference type="EMBL" id="KAK3880926.1"/>
    </source>
</evidence>
<dbReference type="EMBL" id="JAWQEG010001271">
    <property type="protein sequence ID" value="KAK3880926.1"/>
    <property type="molecule type" value="Genomic_DNA"/>
</dbReference>
<dbReference type="PROSITE" id="PS01358">
    <property type="entry name" value="ZF_RANBP2_1"/>
    <property type="match status" value="1"/>
</dbReference>
<keyword evidence="10" id="KW-0238">DNA-binding</keyword>
<evidence type="ECO:0000256" key="2">
    <source>
        <dbReference type="ARBA" id="ARBA00004286"/>
    </source>
</evidence>
<keyword evidence="14" id="KW-0511">Multifunctional enzyme</keyword>
<evidence type="ECO:0000313" key="23">
    <source>
        <dbReference type="Proteomes" id="UP001286313"/>
    </source>
</evidence>
<keyword evidence="7" id="KW-0863">Zinc-finger</keyword>
<comment type="subcellular location">
    <subcellularLocation>
        <location evidence="2">Chromosome</location>
    </subcellularLocation>
    <subcellularLocation>
        <location evidence="1">Nucleus</location>
    </subcellularLocation>
</comment>
<dbReference type="Gene3D" id="2.30.30.380">
    <property type="entry name" value="Zn-finger domain of Sec23/24"/>
    <property type="match status" value="1"/>
</dbReference>
<keyword evidence="23" id="KW-1185">Reference proteome</keyword>
<protein>
    <recommendedName>
        <fullName evidence="16">Endonuclease 8-like 3</fullName>
    </recommendedName>
    <alternativeName>
        <fullName evidence="17">DNA glycosylase/AP lyase Neil3</fullName>
    </alternativeName>
    <alternativeName>
        <fullName evidence="19">Endonuclease VIII-like 3</fullName>
    </alternativeName>
    <alternativeName>
        <fullName evidence="18">Nei-like protein 3</fullName>
    </alternativeName>
</protein>
<feature type="region of interest" description="Disordered" evidence="20">
    <location>
        <begin position="468"/>
        <end position="541"/>
    </location>
</feature>
<dbReference type="GO" id="GO:0006284">
    <property type="term" value="P:base-excision repair"/>
    <property type="evidence" value="ECO:0007669"/>
    <property type="project" value="InterPro"/>
</dbReference>
<evidence type="ECO:0000256" key="8">
    <source>
        <dbReference type="ARBA" id="ARBA00022801"/>
    </source>
</evidence>
<evidence type="ECO:0000256" key="18">
    <source>
        <dbReference type="ARBA" id="ARBA00082922"/>
    </source>
</evidence>
<evidence type="ECO:0000256" key="20">
    <source>
        <dbReference type="SAM" id="MobiDB-lite"/>
    </source>
</evidence>
<reference evidence="22" key="1">
    <citation type="submission" date="2023-10" db="EMBL/GenBank/DDBJ databases">
        <title>Genome assemblies of two species of porcelain crab, Petrolisthes cinctipes and Petrolisthes manimaculis (Anomura: Porcellanidae).</title>
        <authorList>
            <person name="Angst P."/>
        </authorList>
    </citation>
    <scope>NUCLEOTIDE SEQUENCE</scope>
    <source>
        <strain evidence="22">PB745_01</strain>
        <tissue evidence="22">Gill</tissue>
    </source>
</reference>
<keyword evidence="6" id="KW-0227">DNA damage</keyword>
<evidence type="ECO:0000256" key="17">
    <source>
        <dbReference type="ARBA" id="ARBA00081871"/>
    </source>
</evidence>
<dbReference type="SUPFAM" id="SSF46946">
    <property type="entry name" value="S13-like H2TH domain"/>
    <property type="match status" value="1"/>
</dbReference>
<dbReference type="Pfam" id="PF10545">
    <property type="entry name" value="MADF_DNA_bdg"/>
    <property type="match status" value="1"/>
</dbReference>
<evidence type="ECO:0000256" key="4">
    <source>
        <dbReference type="ARBA" id="ARBA00022723"/>
    </source>
</evidence>
<dbReference type="SUPFAM" id="SSF90209">
    <property type="entry name" value="Ran binding protein zinc finger-like"/>
    <property type="match status" value="1"/>
</dbReference>
<dbReference type="SMART" id="SM00547">
    <property type="entry name" value="ZnF_RBZ"/>
    <property type="match status" value="1"/>
</dbReference>
<keyword evidence="11" id="KW-0234">DNA repair</keyword>
<evidence type="ECO:0000256" key="10">
    <source>
        <dbReference type="ARBA" id="ARBA00023125"/>
    </source>
</evidence>
<keyword evidence="9" id="KW-0862">Zinc</keyword>
<dbReference type="Pfam" id="PF06839">
    <property type="entry name" value="Zn_ribbon_GRF"/>
    <property type="match status" value="2"/>
</dbReference>
<dbReference type="PANTHER" id="PTHR22993">
    <property type="entry name" value="FORMAMIDOPYRIMIDINE-DNA GLYCOSYLASE"/>
    <property type="match status" value="1"/>
</dbReference>
<name>A0AAE1KP16_PETCI</name>
<keyword evidence="13" id="KW-0539">Nucleus</keyword>
<dbReference type="GO" id="GO:0003684">
    <property type="term" value="F:damaged DNA binding"/>
    <property type="evidence" value="ECO:0007669"/>
    <property type="project" value="InterPro"/>
</dbReference>
<evidence type="ECO:0000256" key="14">
    <source>
        <dbReference type="ARBA" id="ARBA00023268"/>
    </source>
</evidence>
<evidence type="ECO:0000256" key="5">
    <source>
        <dbReference type="ARBA" id="ARBA00022737"/>
    </source>
</evidence>
<dbReference type="GO" id="GO:0005694">
    <property type="term" value="C:chromosome"/>
    <property type="evidence" value="ECO:0007669"/>
    <property type="project" value="UniProtKB-SubCell"/>
</dbReference>
<comment type="caution">
    <text evidence="22">The sequence shown here is derived from an EMBL/GenBank/DDBJ whole genome shotgun (WGS) entry which is preliminary data.</text>
</comment>
<dbReference type="GO" id="GO:0005654">
    <property type="term" value="C:nucleoplasm"/>
    <property type="evidence" value="ECO:0007669"/>
    <property type="project" value="UniProtKB-ARBA"/>
</dbReference>
<keyword evidence="3" id="KW-0158">Chromosome</keyword>
<dbReference type="GO" id="GO:0016829">
    <property type="term" value="F:lyase activity"/>
    <property type="evidence" value="ECO:0007669"/>
    <property type="project" value="UniProtKB-KW"/>
</dbReference>
<keyword evidence="4" id="KW-0479">Metal-binding</keyword>
<evidence type="ECO:0000256" key="15">
    <source>
        <dbReference type="ARBA" id="ARBA00023295"/>
    </source>
</evidence>
<dbReference type="InterPro" id="IPR001876">
    <property type="entry name" value="Znf_RanBP2"/>
</dbReference>
<evidence type="ECO:0000256" key="16">
    <source>
        <dbReference type="ARBA" id="ARBA00073168"/>
    </source>
</evidence>
<gene>
    <name evidence="22" type="ORF">Pcinc_014576</name>
</gene>